<evidence type="ECO:0000256" key="2">
    <source>
        <dbReference type="SAM" id="Phobius"/>
    </source>
</evidence>
<name>A0A0K2GKE5_NITMO</name>
<dbReference type="PATRIC" id="fig|42253.5.peg.4665"/>
<keyword evidence="2" id="KW-0812">Transmembrane</keyword>
<dbReference type="STRING" id="42253.NITMOv2_4733"/>
<dbReference type="KEGG" id="nmv:NITMOv2_4733"/>
<keyword evidence="2" id="KW-1133">Transmembrane helix</keyword>
<feature type="compositionally biased region" description="Acidic residues" evidence="1">
    <location>
        <begin position="93"/>
        <end position="102"/>
    </location>
</feature>
<dbReference type="Proteomes" id="UP000069205">
    <property type="component" value="Chromosome"/>
</dbReference>
<evidence type="ECO:0000313" key="3">
    <source>
        <dbReference type="EMBL" id="ALA61102.1"/>
    </source>
</evidence>
<gene>
    <name evidence="3" type="ORF">NITMOv2_4733</name>
</gene>
<dbReference type="Pfam" id="PF17195">
    <property type="entry name" value="DUF5132"/>
    <property type="match status" value="1"/>
</dbReference>
<dbReference type="InterPro" id="IPR033456">
    <property type="entry name" value="DUF5132"/>
</dbReference>
<reference evidence="3 4" key="1">
    <citation type="journal article" date="2015" name="Proc. Natl. Acad. Sci. U.S.A.">
        <title>Expanded metabolic versatility of ubiquitous nitrite-oxidizing bacteria from the genus Nitrospira.</title>
        <authorList>
            <person name="Koch H."/>
            <person name="Lucker S."/>
            <person name="Albertsen M."/>
            <person name="Kitzinger K."/>
            <person name="Herbold C."/>
            <person name="Spieck E."/>
            <person name="Nielsen P.H."/>
            <person name="Wagner M."/>
            <person name="Daims H."/>
        </authorList>
    </citation>
    <scope>NUCLEOTIDE SEQUENCE [LARGE SCALE GENOMIC DNA]</scope>
    <source>
        <strain evidence="3 4">NSP M-1</strain>
    </source>
</reference>
<organism evidence="3 4">
    <name type="scientific">Nitrospira moscoviensis</name>
    <dbReference type="NCBI Taxonomy" id="42253"/>
    <lineage>
        <taxon>Bacteria</taxon>
        <taxon>Pseudomonadati</taxon>
        <taxon>Nitrospirota</taxon>
        <taxon>Nitrospiria</taxon>
        <taxon>Nitrospirales</taxon>
        <taxon>Nitrospiraceae</taxon>
        <taxon>Nitrospira</taxon>
    </lineage>
</organism>
<protein>
    <recommendedName>
        <fullName evidence="5">DUF5132 domain-containing protein</fullName>
    </recommendedName>
</protein>
<dbReference type="RefSeq" id="WP_053381813.1">
    <property type="nucleotide sequence ID" value="NZ_CP011801.1"/>
</dbReference>
<accession>A0A0K2GKE5</accession>
<feature type="region of interest" description="Disordered" evidence="1">
    <location>
        <begin position="75"/>
        <end position="115"/>
    </location>
</feature>
<proteinExistence type="predicted"/>
<keyword evidence="4" id="KW-1185">Reference proteome</keyword>
<feature type="transmembrane region" description="Helical" evidence="2">
    <location>
        <begin position="12"/>
        <end position="33"/>
    </location>
</feature>
<evidence type="ECO:0000256" key="1">
    <source>
        <dbReference type="SAM" id="MobiDB-lite"/>
    </source>
</evidence>
<keyword evidence="2" id="KW-0472">Membrane</keyword>
<dbReference type="AlphaFoldDB" id="A0A0K2GKE5"/>
<dbReference type="EMBL" id="CP011801">
    <property type="protein sequence ID" value="ALA61102.1"/>
    <property type="molecule type" value="Genomic_DNA"/>
</dbReference>
<sequence>MGMFEDIGKGNVSTVLVGLGVAMVAPTVLPALASGLRPLAKALVKGGVTLYDAAREGVAEAGEQLSDLVAETRAEMGNGARRTTRREPAMANGEDETGEEESTAAGRTRRRRARS</sequence>
<evidence type="ECO:0000313" key="4">
    <source>
        <dbReference type="Proteomes" id="UP000069205"/>
    </source>
</evidence>
<evidence type="ECO:0008006" key="5">
    <source>
        <dbReference type="Google" id="ProtNLM"/>
    </source>
</evidence>
<dbReference type="OrthoDB" id="8420303at2"/>